<dbReference type="AlphaFoldDB" id="A0A8D5FGL5"/>
<dbReference type="RefSeq" id="WP_228856413.1">
    <property type="nucleotide sequence ID" value="NZ_AP024086.1"/>
</dbReference>
<dbReference type="InterPro" id="IPR019752">
    <property type="entry name" value="Pyrv/ketoisovalerate_OxRed_cat"/>
</dbReference>
<dbReference type="GO" id="GO:0016625">
    <property type="term" value="F:oxidoreductase activity, acting on the aldehyde or oxo group of donors, iron-sulfur protein as acceptor"/>
    <property type="evidence" value="ECO:0007669"/>
    <property type="project" value="UniProtKB-ARBA"/>
</dbReference>
<organism evidence="4 5">
    <name type="scientific">Desulfomarina profundi</name>
    <dbReference type="NCBI Taxonomy" id="2772557"/>
    <lineage>
        <taxon>Bacteria</taxon>
        <taxon>Pseudomonadati</taxon>
        <taxon>Thermodesulfobacteriota</taxon>
        <taxon>Desulfobulbia</taxon>
        <taxon>Desulfobulbales</taxon>
        <taxon>Desulfobulbaceae</taxon>
        <taxon>Desulfomarina</taxon>
    </lineage>
</organism>
<keyword evidence="1" id="KW-0560">Oxidoreductase</keyword>
<reference evidence="4" key="1">
    <citation type="submission" date="2020-09" db="EMBL/GenBank/DDBJ databases">
        <title>Desulfogranum mesoprofundum gen. nov., sp. nov., a novel mesophilic, sulfate-reducing chemolithoautotroph isolated from a deep-sea hydrothermal vent chimney in the Suiyo Seamount.</title>
        <authorList>
            <person name="Hashimoto Y."/>
            <person name="Nakagawa S."/>
        </authorList>
    </citation>
    <scope>NUCLEOTIDE SEQUENCE</scope>
    <source>
        <strain evidence="4">KT2</strain>
    </source>
</reference>
<dbReference type="Pfam" id="PF02775">
    <property type="entry name" value="TPP_enzyme_C"/>
    <property type="match status" value="1"/>
</dbReference>
<name>A0A8D5FGL5_9BACT</name>
<feature type="domain" description="Pyruvate/ketoisovalerate oxidoreductase catalytic" evidence="2">
    <location>
        <begin position="273"/>
        <end position="432"/>
    </location>
</feature>
<evidence type="ECO:0000313" key="5">
    <source>
        <dbReference type="Proteomes" id="UP000826725"/>
    </source>
</evidence>
<dbReference type="InterPro" id="IPR051457">
    <property type="entry name" value="2-oxoacid:Fd_oxidoreductase"/>
</dbReference>
<sequence>MSSLLNRDRPPVFCPGCSHDLVVRALDRALVAMGKQGTEVAIVTDIGCSGLFDTFFNSHAMHGLHGRALTYATGLKMARPELTVITIMGDGGMGIGGAHFLSSCRRNLDITLLVLNNFNYGMTGGQCSVTTSPVASTASGFLNELEPSLDICKVASAAGSPWVDRVMATGKKLPEQIRDAVQYQGFSLVDIWGVCPGRYSKRNRVTLKGLEEEMAALPPVSGAVQENERDEYADLYRRKSSRLSLPSGPVDIEPIYSSAFTGQKDILLLGAAGQRVNTAGELLCLAAMSAGLHVSQKNDYPITVLRGHSISEVVLSSSPVLYTGTGHPDVVFALAREGVTRRRSVFEKLKPENLVIRGKGVEVPEHEGKTITIDFKKLRIPSMHWALISLAVLAEEKSLITEKMLRAGLAFRFSGNSLEEAESLLNHFFSRKNSYRTSHS</sequence>
<dbReference type="Proteomes" id="UP000826725">
    <property type="component" value="Chromosome"/>
</dbReference>
<dbReference type="GO" id="GO:0030976">
    <property type="term" value="F:thiamine pyrophosphate binding"/>
    <property type="evidence" value="ECO:0007669"/>
    <property type="project" value="InterPro"/>
</dbReference>
<dbReference type="GO" id="GO:0044281">
    <property type="term" value="P:small molecule metabolic process"/>
    <property type="evidence" value="ECO:0007669"/>
    <property type="project" value="UniProtKB-ARBA"/>
</dbReference>
<feature type="domain" description="Thiamine pyrophosphate enzyme TPP-binding" evidence="3">
    <location>
        <begin position="45"/>
        <end position="191"/>
    </location>
</feature>
<accession>A0A8D5FGL5</accession>
<gene>
    <name evidence="4" type="ORF">DGMP_09640</name>
</gene>
<dbReference type="GO" id="GO:0045333">
    <property type="term" value="P:cellular respiration"/>
    <property type="evidence" value="ECO:0007669"/>
    <property type="project" value="UniProtKB-ARBA"/>
</dbReference>
<dbReference type="PANTHER" id="PTHR48084">
    <property type="entry name" value="2-OXOGLUTARATE OXIDOREDUCTASE SUBUNIT KORB-RELATED"/>
    <property type="match status" value="1"/>
</dbReference>
<keyword evidence="5" id="KW-1185">Reference proteome</keyword>
<dbReference type="EMBL" id="AP024086">
    <property type="protein sequence ID" value="BCL60271.1"/>
    <property type="molecule type" value="Genomic_DNA"/>
</dbReference>
<evidence type="ECO:0000259" key="3">
    <source>
        <dbReference type="Pfam" id="PF02775"/>
    </source>
</evidence>
<dbReference type="InterPro" id="IPR011766">
    <property type="entry name" value="TPP_enzyme_TPP-bd"/>
</dbReference>
<evidence type="ECO:0008006" key="6">
    <source>
        <dbReference type="Google" id="ProtNLM"/>
    </source>
</evidence>
<dbReference type="Pfam" id="PF01558">
    <property type="entry name" value="POR"/>
    <property type="match status" value="1"/>
</dbReference>
<proteinExistence type="predicted"/>
<evidence type="ECO:0000313" key="4">
    <source>
        <dbReference type="EMBL" id="BCL60271.1"/>
    </source>
</evidence>
<evidence type="ECO:0000256" key="1">
    <source>
        <dbReference type="ARBA" id="ARBA00023002"/>
    </source>
</evidence>
<dbReference type="PANTHER" id="PTHR48084:SF1">
    <property type="entry name" value="2-OXOGLUTARATE SYNTHASE SUBUNIT KORB"/>
    <property type="match status" value="1"/>
</dbReference>
<evidence type="ECO:0000259" key="2">
    <source>
        <dbReference type="Pfam" id="PF01558"/>
    </source>
</evidence>
<dbReference type="KEGG" id="dbk:DGMP_09640"/>
<protein>
    <recommendedName>
        <fullName evidence="6">2-oxoglutarate synthase</fullName>
    </recommendedName>
</protein>